<proteinExistence type="predicted"/>
<keyword evidence="3" id="KW-0677">Repeat</keyword>
<evidence type="ECO:0000256" key="5">
    <source>
        <dbReference type="ARBA" id="ARBA00023242"/>
    </source>
</evidence>
<dbReference type="FunFam" id="1.10.10.440:FF:000036">
    <property type="entry name" value="Pre-mRNA-processing factor 40"/>
    <property type="match status" value="1"/>
</dbReference>
<keyword evidence="4" id="KW-0508">mRNA splicing</keyword>
<evidence type="ECO:0000256" key="2">
    <source>
        <dbReference type="ARBA" id="ARBA00022664"/>
    </source>
</evidence>
<feature type="domain" description="WW" evidence="7">
    <location>
        <begin position="48"/>
        <end position="80"/>
    </location>
</feature>
<keyword evidence="9" id="KW-1185">Reference proteome</keyword>
<dbReference type="InterPro" id="IPR001202">
    <property type="entry name" value="WW_dom"/>
</dbReference>
<dbReference type="PANTHER" id="PTHR11864:SF0">
    <property type="entry name" value="PRP40 PRE-MRNA PROCESSING FACTOR 40 HOMOLOG A (YEAST)"/>
    <property type="match status" value="1"/>
</dbReference>
<dbReference type="EMBL" id="SDIL01000042">
    <property type="protein sequence ID" value="RXK38749.1"/>
    <property type="molecule type" value="Genomic_DNA"/>
</dbReference>
<organism evidence="8 9">
    <name type="scientific">Tremella mesenterica</name>
    <name type="common">Jelly fungus</name>
    <dbReference type="NCBI Taxonomy" id="5217"/>
    <lineage>
        <taxon>Eukaryota</taxon>
        <taxon>Fungi</taxon>
        <taxon>Dikarya</taxon>
        <taxon>Basidiomycota</taxon>
        <taxon>Agaricomycotina</taxon>
        <taxon>Tremellomycetes</taxon>
        <taxon>Tremellales</taxon>
        <taxon>Tremellaceae</taxon>
        <taxon>Tremella</taxon>
    </lineage>
</organism>
<evidence type="ECO:0000256" key="6">
    <source>
        <dbReference type="SAM" id="MobiDB-lite"/>
    </source>
</evidence>
<dbReference type="GO" id="GO:0005685">
    <property type="term" value="C:U1 snRNP"/>
    <property type="evidence" value="ECO:0007669"/>
    <property type="project" value="TreeGrafter"/>
</dbReference>
<comment type="caution">
    <text evidence="8">The sequence shown here is derived from an EMBL/GenBank/DDBJ whole genome shotgun (WGS) entry which is preliminary data.</text>
</comment>
<dbReference type="PROSITE" id="PS50020">
    <property type="entry name" value="WW_DOMAIN_2"/>
    <property type="match status" value="2"/>
</dbReference>
<dbReference type="FunFam" id="1.10.10.440:FF:000013">
    <property type="entry name" value="pre-mRNA-processing protein 40A isoform X1"/>
    <property type="match status" value="1"/>
</dbReference>
<dbReference type="SUPFAM" id="SSF81698">
    <property type="entry name" value="FF domain"/>
    <property type="match status" value="4"/>
</dbReference>
<dbReference type="FunCoup" id="A0A4Q1BLS2">
    <property type="interactions" value="723"/>
</dbReference>
<dbReference type="SMART" id="SM00456">
    <property type="entry name" value="WW"/>
    <property type="match status" value="2"/>
</dbReference>
<reference evidence="8 9" key="1">
    <citation type="submission" date="2016-06" db="EMBL/GenBank/DDBJ databases">
        <title>Evolution of pathogenesis and genome organization in the Tremellales.</title>
        <authorList>
            <person name="Cuomo C."/>
            <person name="Litvintseva A."/>
            <person name="Heitman J."/>
            <person name="Chen Y."/>
            <person name="Sun S."/>
            <person name="Springer D."/>
            <person name="Dromer F."/>
            <person name="Young S."/>
            <person name="Zeng Q."/>
            <person name="Chapman S."/>
            <person name="Gujja S."/>
            <person name="Saif S."/>
            <person name="Birren B."/>
        </authorList>
    </citation>
    <scope>NUCLEOTIDE SEQUENCE [LARGE SCALE GENOMIC DNA]</scope>
    <source>
        <strain evidence="8 9">ATCC 28783</strain>
    </source>
</reference>
<keyword evidence="5" id="KW-0539">Nucleus</keyword>
<dbReference type="SMART" id="SM00441">
    <property type="entry name" value="FF"/>
    <property type="match status" value="4"/>
</dbReference>
<feature type="domain" description="WW" evidence="7">
    <location>
        <begin position="7"/>
        <end position="40"/>
    </location>
</feature>
<evidence type="ECO:0000313" key="8">
    <source>
        <dbReference type="EMBL" id="RXK38749.1"/>
    </source>
</evidence>
<evidence type="ECO:0000256" key="1">
    <source>
        <dbReference type="ARBA" id="ARBA00004123"/>
    </source>
</evidence>
<keyword evidence="2" id="KW-0507">mRNA processing</keyword>
<gene>
    <name evidence="8" type="ORF">M231_03925</name>
</gene>
<dbReference type="PANTHER" id="PTHR11864">
    <property type="entry name" value="PRE-MRNA-PROCESSING PROTEIN PRP40"/>
    <property type="match status" value="1"/>
</dbReference>
<feature type="region of interest" description="Disordered" evidence="6">
    <location>
        <begin position="581"/>
        <end position="816"/>
    </location>
</feature>
<dbReference type="GO" id="GO:0045292">
    <property type="term" value="P:mRNA cis splicing, via spliceosome"/>
    <property type="evidence" value="ECO:0007669"/>
    <property type="project" value="InterPro"/>
</dbReference>
<evidence type="ECO:0000313" key="9">
    <source>
        <dbReference type="Proteomes" id="UP000289152"/>
    </source>
</evidence>
<dbReference type="InterPro" id="IPR036517">
    <property type="entry name" value="FF_domain_sf"/>
</dbReference>
<dbReference type="GO" id="GO:0071004">
    <property type="term" value="C:U2-type prespliceosome"/>
    <property type="evidence" value="ECO:0007669"/>
    <property type="project" value="TreeGrafter"/>
</dbReference>
<dbReference type="GO" id="GO:0003723">
    <property type="term" value="F:RNA binding"/>
    <property type="evidence" value="ECO:0007669"/>
    <property type="project" value="TreeGrafter"/>
</dbReference>
<evidence type="ECO:0000256" key="4">
    <source>
        <dbReference type="ARBA" id="ARBA00023187"/>
    </source>
</evidence>
<dbReference type="SUPFAM" id="SSF51045">
    <property type="entry name" value="WW domain"/>
    <property type="match status" value="2"/>
</dbReference>
<dbReference type="InterPro" id="IPR039726">
    <property type="entry name" value="Prp40-like"/>
</dbReference>
<dbReference type="VEuPathDB" id="FungiDB:TREMEDRAFT_34336"/>
<dbReference type="InterPro" id="IPR002713">
    <property type="entry name" value="FF_domain"/>
</dbReference>
<evidence type="ECO:0000256" key="3">
    <source>
        <dbReference type="ARBA" id="ARBA00022737"/>
    </source>
</evidence>
<dbReference type="OrthoDB" id="187617at2759"/>
<dbReference type="InParanoid" id="A0A4Q1BLS2"/>
<dbReference type="Gene3D" id="2.20.70.10">
    <property type="match status" value="2"/>
</dbReference>
<protein>
    <recommendedName>
        <fullName evidence="7">WW domain-containing protein</fullName>
    </recommendedName>
</protein>
<comment type="subcellular location">
    <subcellularLocation>
        <location evidence="1">Nucleus</location>
    </subcellularLocation>
</comment>
<sequence length="816" mass="96978">MSTSPAPQSKSQWREYKNPEGRIYWSHSVTKQSVWEKPDELRTSFEKAMAKTQWKQYFSSGRPYYVNSSTKETKWDLPPELVKLKKRIDNQEAYEIAKQRAKEAGQRTPTPPPRSRSSTPDHLRAGDHNALQGYQPPSPIRERKAPPTGPKKFEKLETIIMPPGGFQTLQEAEAAFMHLLKKEGVDETWTWDHAMRRIIMDPLYRALDTLAQKRAAFEKFIMNIHEERRKAKEDRIARLRPLFQSMFEQHPAIKTYSTMKTAAEVFAHDKNWRELDPDEREMLLEEWTTAKKHQEAQHEKELRERNIQKLGQLIRQLDVTVSTRWRGAYDMILSSPQWKSDPELQQIATVDMLDVYDDYLRILDNEFDDETRRLRSERIRTSRKAREGFRALLAELQASGELTRLSKWKDTYSKIKDDERYMKVLGLPGSSPMDMWMDCVDDMAEETERAVEKVERTVGMGKVKLESTFEDFENMLKGTTLENVLDSKVRADAYEMMHGKFVQVAQAESRRAERKRRHRIDDLRYAIKKVGKHIDVDMTYEEALAHIKDLPEFKDIPDEEDRKTAYDKFIRRQKEKLAEVETSDLNSAHSPDKVKKKEDRRDSFSLHMDVDSSRRESREYRYKGREERSSKKEQDDKDYKRDYGREEYDRDYKNGKDEYKKESGREDYKKESGREDYKKESGREDYKKESGREDYKKEGGREEYDRDLKRESGRDKEKKYGSDGGKKDREYGREGDKRDSGISERKEKYAKYERRDKYDKVNKYDGEDKYDKGRESGEERESRKEKEKERKHATDFYDDREIKRVKRDDDVEEGEI</sequence>
<dbReference type="AlphaFoldDB" id="A0A4Q1BLS2"/>
<dbReference type="Gene3D" id="1.10.10.440">
    <property type="entry name" value="FF domain"/>
    <property type="match status" value="4"/>
</dbReference>
<dbReference type="CDD" id="cd00201">
    <property type="entry name" value="WW"/>
    <property type="match status" value="2"/>
</dbReference>
<dbReference type="InterPro" id="IPR036020">
    <property type="entry name" value="WW_dom_sf"/>
</dbReference>
<dbReference type="Pfam" id="PF00397">
    <property type="entry name" value="WW"/>
    <property type="match status" value="1"/>
</dbReference>
<feature type="region of interest" description="Disordered" evidence="6">
    <location>
        <begin position="99"/>
        <end position="150"/>
    </location>
</feature>
<dbReference type="Proteomes" id="UP000289152">
    <property type="component" value="Unassembled WGS sequence"/>
</dbReference>
<dbReference type="Pfam" id="PF01846">
    <property type="entry name" value="FF"/>
    <property type="match status" value="2"/>
</dbReference>
<dbReference type="STRING" id="5217.A0A4Q1BLS2"/>
<evidence type="ECO:0000259" key="7">
    <source>
        <dbReference type="PROSITE" id="PS50020"/>
    </source>
</evidence>
<feature type="compositionally biased region" description="Basic and acidic residues" evidence="6">
    <location>
        <begin position="140"/>
        <end position="150"/>
    </location>
</feature>
<feature type="compositionally biased region" description="Basic and acidic residues" evidence="6">
    <location>
        <begin position="590"/>
        <end position="809"/>
    </location>
</feature>
<name>A0A4Q1BLS2_TREME</name>
<dbReference type="FunFam" id="2.20.70.10:FF:000107">
    <property type="entry name" value="Chromosome 19, whole genome shotgun sequence"/>
    <property type="match status" value="1"/>
</dbReference>
<accession>A0A4Q1BLS2</accession>